<organism evidence="4 5">
    <name type="scientific">Lachnobacterium bovis DSM 14045</name>
    <dbReference type="NCBI Taxonomy" id="1122142"/>
    <lineage>
        <taxon>Bacteria</taxon>
        <taxon>Bacillati</taxon>
        <taxon>Bacillota</taxon>
        <taxon>Clostridia</taxon>
        <taxon>Lachnospirales</taxon>
        <taxon>Lachnospiraceae</taxon>
        <taxon>Lachnobacterium</taxon>
    </lineage>
</organism>
<dbReference type="GO" id="GO:0008270">
    <property type="term" value="F:zinc ion binding"/>
    <property type="evidence" value="ECO:0007669"/>
    <property type="project" value="UniProtKB-UniRule"/>
</dbReference>
<dbReference type="CDD" id="cd01317">
    <property type="entry name" value="DHOase_IIa"/>
    <property type="match status" value="1"/>
</dbReference>
<keyword evidence="2" id="KW-0479">Metal-binding</keyword>
<dbReference type="PANTHER" id="PTHR43668:SF2">
    <property type="entry name" value="ALLANTOINASE"/>
    <property type="match status" value="1"/>
</dbReference>
<dbReference type="InterPro" id="IPR004722">
    <property type="entry name" value="DHOase"/>
</dbReference>
<gene>
    <name evidence="2" type="primary">pyrC</name>
    <name evidence="4" type="ORF">SAMN02910414_01127</name>
</gene>
<dbReference type="EMBL" id="FNPG01000011">
    <property type="protein sequence ID" value="SDY25003.1"/>
    <property type="molecule type" value="Genomic_DNA"/>
</dbReference>
<dbReference type="RefSeq" id="WP_074716931.1">
    <property type="nucleotide sequence ID" value="NZ_FNPG01000011.1"/>
</dbReference>
<dbReference type="HAMAP" id="MF_00220_B">
    <property type="entry name" value="PyrC_classI_B"/>
    <property type="match status" value="1"/>
</dbReference>
<dbReference type="GO" id="GO:0006145">
    <property type="term" value="P:purine nucleobase catabolic process"/>
    <property type="evidence" value="ECO:0007669"/>
    <property type="project" value="TreeGrafter"/>
</dbReference>
<evidence type="ECO:0000313" key="4">
    <source>
        <dbReference type="EMBL" id="SDY25003.1"/>
    </source>
</evidence>
<dbReference type="InterPro" id="IPR024403">
    <property type="entry name" value="DHOase_cat"/>
</dbReference>
<name>A0A1H3IB16_9FIRM</name>
<comment type="caution">
    <text evidence="2">Lacks conserved residue(s) required for the propagation of feature annotation.</text>
</comment>
<dbReference type="Gene3D" id="2.30.40.10">
    <property type="entry name" value="Urease, subunit C, domain 1"/>
    <property type="match status" value="1"/>
</dbReference>
<keyword evidence="2" id="KW-0378">Hydrolase</keyword>
<feature type="binding site" evidence="2">
    <location>
        <position position="63"/>
    </location>
    <ligand>
        <name>Zn(2+)</name>
        <dbReference type="ChEBI" id="CHEBI:29105"/>
        <label>1</label>
    </ligand>
</feature>
<comment type="catalytic activity">
    <reaction evidence="2">
        <text>(S)-dihydroorotate + H2O = N-carbamoyl-L-aspartate + H(+)</text>
        <dbReference type="Rhea" id="RHEA:24296"/>
        <dbReference type="ChEBI" id="CHEBI:15377"/>
        <dbReference type="ChEBI" id="CHEBI:15378"/>
        <dbReference type="ChEBI" id="CHEBI:30864"/>
        <dbReference type="ChEBI" id="CHEBI:32814"/>
        <dbReference type="EC" id="3.5.2.3"/>
    </reaction>
</comment>
<sequence length="441" mass="47919">MKILVKNGKVINPADKFEQEADLLIEDGIIKKIGSKINDDDVEKVINAKGCLVMPGFIDLDTHLTDPGPEENGTVISEMKAGARGGYTTIVAMPDTNPVIDNADAVKYVVNKAKSEECINVLQAGALTKGSKGEELTDIKVLYEAGVPALSDAGKTVNDTYVFFNGLKMARDLNLPVFAHCEDAYLEHGGVINDDENAKRLDMPVYSNEVEDVVMARDLILAYKSGARVHISRCSTHGAVKMVGLAKKLGVNVTAEVTPHHFTLSSDDIKEFISVPENGIMIPHDNDADTNYKVKPPLRTLSDIETIKEGLKEDVIDVIATDHTPHTFESKNTSMRYAPFGIVGLETAAAITYTELVLNDVITPMQMAEKMSYNPAKILGIDKGDISEGKVADIVIFDIKEHYKIDKSTFVSMGKNTPFDGKEVIGKVKATICGGNVVYEA</sequence>
<keyword evidence="1 2" id="KW-0665">Pyrimidine biosynthesis</keyword>
<dbReference type="Proteomes" id="UP000183918">
    <property type="component" value="Unassembled WGS sequence"/>
</dbReference>
<evidence type="ECO:0000256" key="1">
    <source>
        <dbReference type="ARBA" id="ARBA00022975"/>
    </source>
</evidence>
<proteinExistence type="inferred from homology"/>
<feature type="binding site" evidence="2">
    <location>
        <position position="326"/>
    </location>
    <ligand>
        <name>substrate</name>
    </ligand>
</feature>
<evidence type="ECO:0000313" key="5">
    <source>
        <dbReference type="Proteomes" id="UP000183918"/>
    </source>
</evidence>
<reference evidence="4 5" key="1">
    <citation type="submission" date="2016-10" db="EMBL/GenBank/DDBJ databases">
        <authorList>
            <person name="de Groot N.N."/>
        </authorList>
    </citation>
    <scope>NUCLEOTIDE SEQUENCE [LARGE SCALE GENOMIC DNA]</scope>
    <source>
        <strain evidence="4 5">DSM 14045</strain>
    </source>
</reference>
<protein>
    <recommendedName>
        <fullName evidence="2">Dihydroorotase</fullName>
        <shortName evidence="2">DHOase</shortName>
        <ecNumber evidence="2">3.5.2.3</ecNumber>
    </recommendedName>
</protein>
<keyword evidence="2" id="KW-0862">Zinc</keyword>
<dbReference type="Pfam" id="PF12890">
    <property type="entry name" value="DHOase"/>
    <property type="match status" value="1"/>
</dbReference>
<dbReference type="STRING" id="1122142.SAMN02910414_01127"/>
<dbReference type="GO" id="GO:0004038">
    <property type="term" value="F:allantoinase activity"/>
    <property type="evidence" value="ECO:0007669"/>
    <property type="project" value="TreeGrafter"/>
</dbReference>
<feature type="binding site" evidence="2">
    <location>
        <position position="322"/>
    </location>
    <ligand>
        <name>Zn(2+)</name>
        <dbReference type="ChEBI" id="CHEBI:29105"/>
        <label>1</label>
    </ligand>
</feature>
<feature type="binding site" evidence="2">
    <location>
        <position position="180"/>
    </location>
    <ligand>
        <name>Zn(2+)</name>
        <dbReference type="ChEBI" id="CHEBI:29105"/>
        <label>2</label>
    </ligand>
</feature>
<dbReference type="Gene3D" id="3.20.20.140">
    <property type="entry name" value="Metal-dependent hydrolases"/>
    <property type="match status" value="1"/>
</dbReference>
<dbReference type="OrthoDB" id="9765462at2"/>
<dbReference type="InterPro" id="IPR011059">
    <property type="entry name" value="Metal-dep_hydrolase_composite"/>
</dbReference>
<dbReference type="SUPFAM" id="SSF51556">
    <property type="entry name" value="Metallo-dependent hydrolases"/>
    <property type="match status" value="1"/>
</dbReference>
<keyword evidence="5" id="KW-1185">Reference proteome</keyword>
<dbReference type="UniPathway" id="UPA00070">
    <property type="reaction ID" value="UER00117"/>
</dbReference>
<feature type="domain" description="Dihydroorotase catalytic" evidence="3">
    <location>
        <begin position="51"/>
        <end position="236"/>
    </location>
</feature>
<feature type="active site" evidence="2">
    <location>
        <position position="322"/>
    </location>
</feature>
<dbReference type="InterPro" id="IPR050138">
    <property type="entry name" value="DHOase/Allantoinase_Hydrolase"/>
</dbReference>
<comment type="pathway">
    <text evidence="2">Pyrimidine metabolism; UMP biosynthesis via de novo pathway; (S)-dihydroorotate from bicarbonate: step 3/3.</text>
</comment>
<dbReference type="PANTHER" id="PTHR43668">
    <property type="entry name" value="ALLANTOINASE"/>
    <property type="match status" value="1"/>
</dbReference>
<comment type="similarity">
    <text evidence="2">Belongs to the metallo-dependent hydrolases superfamily. DHOase family. Class I DHOase subfamily.</text>
</comment>
<comment type="cofactor">
    <cofactor evidence="2">
        <name>Zn(2+)</name>
        <dbReference type="ChEBI" id="CHEBI:29105"/>
    </cofactor>
    <text evidence="2">Binds 2 Zn(2+) ions per subunit.</text>
</comment>
<dbReference type="GO" id="GO:0005737">
    <property type="term" value="C:cytoplasm"/>
    <property type="evidence" value="ECO:0007669"/>
    <property type="project" value="TreeGrafter"/>
</dbReference>
<comment type="function">
    <text evidence="2">Catalyzes the reversible cyclization of carbamoyl aspartate to dihydroorotate.</text>
</comment>
<dbReference type="EC" id="3.5.2.3" evidence="2"/>
<dbReference type="SUPFAM" id="SSF51338">
    <property type="entry name" value="Composite domain of metallo-dependent hydrolases"/>
    <property type="match status" value="1"/>
</dbReference>
<dbReference type="GO" id="GO:0004151">
    <property type="term" value="F:dihydroorotase activity"/>
    <property type="evidence" value="ECO:0007669"/>
    <property type="project" value="UniProtKB-UniRule"/>
</dbReference>
<feature type="binding site" evidence="2">
    <location>
        <begin position="340"/>
        <end position="341"/>
    </location>
    <ligand>
        <name>substrate</name>
    </ligand>
</feature>
<dbReference type="AlphaFoldDB" id="A0A1H3IB16"/>
<dbReference type="InterPro" id="IPR032466">
    <property type="entry name" value="Metal_Hydrolase"/>
</dbReference>
<accession>A0A1H3IB16</accession>
<evidence type="ECO:0000259" key="3">
    <source>
        <dbReference type="Pfam" id="PF12890"/>
    </source>
</evidence>
<evidence type="ECO:0000256" key="2">
    <source>
        <dbReference type="HAMAP-Rule" id="MF_00220"/>
    </source>
</evidence>
<dbReference type="NCBIfam" id="TIGR00857">
    <property type="entry name" value="pyrC_multi"/>
    <property type="match status" value="1"/>
</dbReference>
<dbReference type="GO" id="GO:0044205">
    <property type="term" value="P:'de novo' UMP biosynthetic process"/>
    <property type="evidence" value="ECO:0007669"/>
    <property type="project" value="UniProtKB-UniRule"/>
</dbReference>